<dbReference type="EMBL" id="BLLK01000022">
    <property type="protein sequence ID" value="GFH46038.1"/>
    <property type="molecule type" value="Genomic_DNA"/>
</dbReference>
<sequence>MNSDGKGNHGEHELELKYMTGIPTLRSATHRVRFSAEKALKNKNAPKPRRTDGDNYEKINDEYNGTMLPDSIRKVEHVPYDMSKYNLMEEVITMLKSLDEDVVGSFPEDKLQLEYFEVPQKSLTRKKQKGQCEKAQEYLSQAVASCTPFLDKFDSFVTEVILVHLKNRLIEENILKDGGEDDKVVMYYQRPPTIRIQCGPARASVKPHRDADYGHQPGELNYWVPLTNRHVTEVDLFVESEEGKEDYAPIESDLGFATSFHGSNCSHYVNANKTRFTRVSFDFRVGIEPFYDPCWEMIGTKDDHSRRKVLV</sequence>
<accession>A0AAD3H0Y0</accession>
<organism evidence="1 2">
    <name type="scientific">Chaetoceros tenuissimus</name>
    <dbReference type="NCBI Taxonomy" id="426638"/>
    <lineage>
        <taxon>Eukaryota</taxon>
        <taxon>Sar</taxon>
        <taxon>Stramenopiles</taxon>
        <taxon>Ochrophyta</taxon>
        <taxon>Bacillariophyta</taxon>
        <taxon>Coscinodiscophyceae</taxon>
        <taxon>Chaetocerotophycidae</taxon>
        <taxon>Chaetocerotales</taxon>
        <taxon>Chaetocerotaceae</taxon>
        <taxon>Chaetoceros</taxon>
    </lineage>
</organism>
<name>A0AAD3H0Y0_9STRA</name>
<reference evidence="1 2" key="1">
    <citation type="journal article" date="2021" name="Sci. Rep.">
        <title>The genome of the diatom Chaetoceros tenuissimus carries an ancient integrated fragment of an extant virus.</title>
        <authorList>
            <person name="Hongo Y."/>
            <person name="Kimura K."/>
            <person name="Takaki Y."/>
            <person name="Yoshida Y."/>
            <person name="Baba S."/>
            <person name="Kobayashi G."/>
            <person name="Nagasaki K."/>
            <person name="Hano T."/>
            <person name="Tomaru Y."/>
        </authorList>
    </citation>
    <scope>NUCLEOTIDE SEQUENCE [LARGE SCALE GENOMIC DNA]</scope>
    <source>
        <strain evidence="1 2">NIES-3715</strain>
    </source>
</reference>
<keyword evidence="2" id="KW-1185">Reference proteome</keyword>
<evidence type="ECO:0000313" key="2">
    <source>
        <dbReference type="Proteomes" id="UP001054902"/>
    </source>
</evidence>
<dbReference type="Proteomes" id="UP001054902">
    <property type="component" value="Unassembled WGS sequence"/>
</dbReference>
<evidence type="ECO:0000313" key="1">
    <source>
        <dbReference type="EMBL" id="GFH46038.1"/>
    </source>
</evidence>
<proteinExistence type="predicted"/>
<comment type="caution">
    <text evidence="1">The sequence shown here is derived from an EMBL/GenBank/DDBJ whole genome shotgun (WGS) entry which is preliminary data.</text>
</comment>
<dbReference type="AlphaFoldDB" id="A0AAD3H0Y0"/>
<protein>
    <submittedName>
        <fullName evidence="1">Uncharacterized protein</fullName>
    </submittedName>
</protein>
<gene>
    <name evidence="1" type="ORF">CTEN210_02512</name>
</gene>